<evidence type="ECO:0000313" key="2">
    <source>
        <dbReference type="Proteomes" id="UP000034643"/>
    </source>
</evidence>
<sequence>MGKAKQLEKNLRLSEKLAEYIVSNPVATKNIPSGASFVVFFT</sequence>
<gene>
    <name evidence="1" type="ORF">UX34_C0014G0012</name>
</gene>
<name>A0A0G1NS25_9BACT</name>
<accession>A0A0G1NS25</accession>
<evidence type="ECO:0000313" key="1">
    <source>
        <dbReference type="EMBL" id="KKU23221.1"/>
    </source>
</evidence>
<dbReference type="EMBL" id="LCLV01000014">
    <property type="protein sequence ID" value="KKU23221.1"/>
    <property type="molecule type" value="Genomic_DNA"/>
</dbReference>
<protein>
    <submittedName>
        <fullName evidence="1">Uncharacterized protein</fullName>
    </submittedName>
</protein>
<dbReference type="Proteomes" id="UP000034643">
    <property type="component" value="Unassembled WGS sequence"/>
</dbReference>
<organism evidence="1 2">
    <name type="scientific">Candidatus Woesebacteria bacterium GW2011_GWF1_46_13</name>
    <dbReference type="NCBI Taxonomy" id="1618602"/>
    <lineage>
        <taxon>Bacteria</taxon>
        <taxon>Candidatus Woeseibacteriota</taxon>
    </lineage>
</organism>
<comment type="caution">
    <text evidence="1">The sequence shown here is derived from an EMBL/GenBank/DDBJ whole genome shotgun (WGS) entry which is preliminary data.</text>
</comment>
<proteinExistence type="predicted"/>
<reference evidence="1 2" key="1">
    <citation type="journal article" date="2015" name="Nature">
        <title>rRNA introns, odd ribosomes, and small enigmatic genomes across a large radiation of phyla.</title>
        <authorList>
            <person name="Brown C.T."/>
            <person name="Hug L.A."/>
            <person name="Thomas B.C."/>
            <person name="Sharon I."/>
            <person name="Castelle C.J."/>
            <person name="Singh A."/>
            <person name="Wilkins M.J."/>
            <person name="Williams K.H."/>
            <person name="Banfield J.F."/>
        </authorList>
    </citation>
    <scope>NUCLEOTIDE SEQUENCE [LARGE SCALE GENOMIC DNA]</scope>
</reference>
<dbReference type="AlphaFoldDB" id="A0A0G1NS25"/>